<reference evidence="8 9" key="1">
    <citation type="journal article" date="2016" name="Nat. Microbiol.">
        <title>The Mouse Intestinal Bacterial Collection (miBC) provides host-specific insight into cultured diversity and functional potential of the gut microbiota.</title>
        <authorList>
            <person name="Lagkouvardos I."/>
            <person name="Pukall R."/>
            <person name="Abt B."/>
            <person name="Foesel B.U."/>
            <person name="Meier-Kolthoff J.P."/>
            <person name="Kumar N."/>
            <person name="Bresciani A."/>
            <person name="Martinez I."/>
            <person name="Just S."/>
            <person name="Ziegler C."/>
            <person name="Brugiroux S."/>
            <person name="Garzetti D."/>
            <person name="Wenning M."/>
            <person name="Bui T.P."/>
            <person name="Wang J."/>
            <person name="Hugenholtz F."/>
            <person name="Plugge C.M."/>
            <person name="Peterson D.A."/>
            <person name="Hornef M.W."/>
            <person name="Baines J.F."/>
            <person name="Smidt H."/>
            <person name="Walter J."/>
            <person name="Kristiansen K."/>
            <person name="Nielsen H.B."/>
            <person name="Haller D."/>
            <person name="Overmann J."/>
            <person name="Stecher B."/>
            <person name="Clavel T."/>
        </authorList>
    </citation>
    <scope>NUCLEOTIDE SEQUENCE [LARGE SCALE GENOMIC DNA]</scope>
    <source>
        <strain evidence="8 9">DSM 28560</strain>
    </source>
</reference>
<gene>
    <name evidence="6 8" type="primary">ruvA</name>
    <name evidence="8" type="ORF">E1963_06375</name>
</gene>
<comment type="caution">
    <text evidence="6">Lacks conserved residue(s) required for the propagation of feature annotation.</text>
</comment>
<dbReference type="InterPro" id="IPR011114">
    <property type="entry name" value="RuvA_C"/>
</dbReference>
<dbReference type="InterPro" id="IPR010994">
    <property type="entry name" value="RuvA_2-like"/>
</dbReference>
<dbReference type="NCBIfam" id="TIGR00084">
    <property type="entry name" value="ruvA"/>
    <property type="match status" value="1"/>
</dbReference>
<dbReference type="SUPFAM" id="SSF50249">
    <property type="entry name" value="Nucleic acid-binding proteins"/>
    <property type="match status" value="1"/>
</dbReference>
<dbReference type="HAMAP" id="MF_00031">
    <property type="entry name" value="DNA_HJ_migration_RuvA"/>
    <property type="match status" value="1"/>
</dbReference>
<dbReference type="GO" id="GO:0009379">
    <property type="term" value="C:Holliday junction helicase complex"/>
    <property type="evidence" value="ECO:0007669"/>
    <property type="project" value="InterPro"/>
</dbReference>
<dbReference type="GO" id="GO:0005524">
    <property type="term" value="F:ATP binding"/>
    <property type="evidence" value="ECO:0007669"/>
    <property type="project" value="InterPro"/>
</dbReference>
<dbReference type="Pfam" id="PF01330">
    <property type="entry name" value="RuvA_N"/>
    <property type="match status" value="1"/>
</dbReference>
<keyword evidence="2 6" id="KW-0227">DNA damage</keyword>
<evidence type="ECO:0000256" key="3">
    <source>
        <dbReference type="ARBA" id="ARBA00023125"/>
    </source>
</evidence>
<dbReference type="Gene3D" id="1.10.150.20">
    <property type="entry name" value="5' to 3' exonuclease, C-terminal subdomain"/>
    <property type="match status" value="1"/>
</dbReference>
<keyword evidence="1 6" id="KW-0963">Cytoplasm</keyword>
<evidence type="ECO:0000313" key="8">
    <source>
        <dbReference type="EMBL" id="TDA22378.1"/>
    </source>
</evidence>
<protein>
    <recommendedName>
        <fullName evidence="6">Holliday junction branch migration complex subunit RuvA</fullName>
    </recommendedName>
</protein>
<feature type="region of interest" description="Domain III" evidence="6">
    <location>
        <begin position="157"/>
        <end position="205"/>
    </location>
</feature>
<feature type="domain" description="Helix-hairpin-helix DNA-binding motif class 1" evidence="7">
    <location>
        <begin position="73"/>
        <end position="92"/>
    </location>
</feature>
<comment type="caution">
    <text evidence="8">The sequence shown here is derived from an EMBL/GenBank/DDBJ whole genome shotgun (WGS) entry which is preliminary data.</text>
</comment>
<dbReference type="SMART" id="SM00278">
    <property type="entry name" value="HhH1"/>
    <property type="match status" value="2"/>
</dbReference>
<dbReference type="AlphaFoldDB" id="A0A4R4FG07"/>
<dbReference type="InterPro" id="IPR012340">
    <property type="entry name" value="NA-bd_OB-fold"/>
</dbReference>
<dbReference type="Pfam" id="PF14520">
    <property type="entry name" value="HHH_5"/>
    <property type="match status" value="1"/>
</dbReference>
<keyword evidence="9" id="KW-1185">Reference proteome</keyword>
<dbReference type="GO" id="GO:0006281">
    <property type="term" value="P:DNA repair"/>
    <property type="evidence" value="ECO:0007669"/>
    <property type="project" value="UniProtKB-UniRule"/>
</dbReference>
<proteinExistence type="inferred from homology"/>
<feature type="region of interest" description="Domain I" evidence="6">
    <location>
        <begin position="1"/>
        <end position="64"/>
    </location>
</feature>
<sequence>MISYIRGELAAVEADKVIVDVGGVGYGIYMPGQAMGLLPAAGQEVKIHTYLNVKEDAMQLFGFLTKDDLDIFRLLIGVNGIGPKGGLGILSALSPDDLRFAVISNDVKAIQAAPGIGKKTAEKLILELKDKLSIEDVLEHAAHEDSQPAAYAAGGANEVQSEAVQALVALGYGSTESLKAVKQVDITEDMEVGEVLKGALKHMMY</sequence>
<dbReference type="SUPFAM" id="SSF47781">
    <property type="entry name" value="RuvA domain 2-like"/>
    <property type="match status" value="1"/>
</dbReference>
<dbReference type="GO" id="GO:0006310">
    <property type="term" value="P:DNA recombination"/>
    <property type="evidence" value="ECO:0007669"/>
    <property type="project" value="UniProtKB-UniRule"/>
</dbReference>
<evidence type="ECO:0000256" key="4">
    <source>
        <dbReference type="ARBA" id="ARBA00023172"/>
    </source>
</evidence>
<comment type="subunit">
    <text evidence="6">Homotetramer. Forms an RuvA(8)-RuvB(12)-Holliday junction (HJ) complex. HJ DNA is sandwiched between 2 RuvA tetramers; dsDNA enters through RuvA and exits via RuvB. An RuvB hexamer assembles on each DNA strand where it exits the tetramer. Each RuvB hexamer is contacted by two RuvA subunits (via domain III) on 2 adjacent RuvB subunits; this complex drives branch migration. In the full resolvosome a probable DNA-RuvA(4)-RuvB(12)-RuvC(2) complex forms which resolves the HJ.</text>
</comment>
<keyword evidence="5 6" id="KW-0234">DNA repair</keyword>
<comment type="subcellular location">
    <subcellularLocation>
        <location evidence="6">Cytoplasm</location>
    </subcellularLocation>
</comment>
<dbReference type="Proteomes" id="UP000295710">
    <property type="component" value="Unassembled WGS sequence"/>
</dbReference>
<evidence type="ECO:0000256" key="2">
    <source>
        <dbReference type="ARBA" id="ARBA00022763"/>
    </source>
</evidence>
<evidence type="ECO:0000256" key="5">
    <source>
        <dbReference type="ARBA" id="ARBA00023204"/>
    </source>
</evidence>
<dbReference type="Gene3D" id="1.10.8.10">
    <property type="entry name" value="DNA helicase RuvA subunit, C-terminal domain"/>
    <property type="match status" value="1"/>
</dbReference>
<dbReference type="RefSeq" id="WP_132276399.1">
    <property type="nucleotide sequence ID" value="NZ_JAOBST010000024.1"/>
</dbReference>
<comment type="function">
    <text evidence="6">The RuvA-RuvB-RuvC complex processes Holliday junction (HJ) DNA during genetic recombination and DNA repair, while the RuvA-RuvB complex plays an important role in the rescue of blocked DNA replication forks via replication fork reversal (RFR). RuvA specifically binds to HJ cruciform DNA, conferring on it an open structure. The RuvB hexamer acts as an ATP-dependent pump, pulling dsDNA into and through the RuvAB complex. HJ branch migration allows RuvC to scan DNA until it finds its consensus sequence, where it cleaves and resolves the cruciform DNA.</text>
</comment>
<evidence type="ECO:0000313" key="9">
    <source>
        <dbReference type="Proteomes" id="UP000295710"/>
    </source>
</evidence>
<dbReference type="GO" id="GO:0000400">
    <property type="term" value="F:four-way junction DNA binding"/>
    <property type="evidence" value="ECO:0007669"/>
    <property type="project" value="UniProtKB-UniRule"/>
</dbReference>
<dbReference type="InterPro" id="IPR036267">
    <property type="entry name" value="RuvA_C_sf"/>
</dbReference>
<accession>A0A4R4FG07</accession>
<feature type="domain" description="Helix-hairpin-helix DNA-binding motif class 1" evidence="7">
    <location>
        <begin position="108"/>
        <end position="127"/>
    </location>
</feature>
<dbReference type="Gene3D" id="2.40.50.140">
    <property type="entry name" value="Nucleic acid-binding proteins"/>
    <property type="match status" value="1"/>
</dbReference>
<comment type="domain">
    <text evidence="6">Has three domains with a flexible linker between the domains II and III and assumes an 'L' shape. Domain III is highly mobile and contacts RuvB.</text>
</comment>
<dbReference type="GO" id="GO:0048476">
    <property type="term" value="C:Holliday junction resolvase complex"/>
    <property type="evidence" value="ECO:0007669"/>
    <property type="project" value="UniProtKB-UniRule"/>
</dbReference>
<dbReference type="SUPFAM" id="SSF46929">
    <property type="entry name" value="DNA helicase RuvA subunit, C-terminal domain"/>
    <property type="match status" value="1"/>
</dbReference>
<dbReference type="InterPro" id="IPR003583">
    <property type="entry name" value="Hlx-hairpin-Hlx_DNA-bd_motif"/>
</dbReference>
<dbReference type="InterPro" id="IPR000085">
    <property type="entry name" value="RuvA"/>
</dbReference>
<dbReference type="InterPro" id="IPR013849">
    <property type="entry name" value="DNA_helicase_Holl-junc_RuvA_I"/>
</dbReference>
<dbReference type="GO" id="GO:0005737">
    <property type="term" value="C:cytoplasm"/>
    <property type="evidence" value="ECO:0007669"/>
    <property type="project" value="UniProtKB-SubCell"/>
</dbReference>
<evidence type="ECO:0000259" key="7">
    <source>
        <dbReference type="SMART" id="SM00278"/>
    </source>
</evidence>
<dbReference type="Pfam" id="PF07499">
    <property type="entry name" value="RuvA_C"/>
    <property type="match status" value="1"/>
</dbReference>
<evidence type="ECO:0000256" key="6">
    <source>
        <dbReference type="HAMAP-Rule" id="MF_00031"/>
    </source>
</evidence>
<evidence type="ECO:0000256" key="1">
    <source>
        <dbReference type="ARBA" id="ARBA00022490"/>
    </source>
</evidence>
<dbReference type="GO" id="GO:0009378">
    <property type="term" value="F:four-way junction helicase activity"/>
    <property type="evidence" value="ECO:0007669"/>
    <property type="project" value="InterPro"/>
</dbReference>
<name>A0A4R4FG07_9FIRM</name>
<keyword evidence="3 6" id="KW-0238">DNA-binding</keyword>
<dbReference type="EMBL" id="SMMX01000004">
    <property type="protein sequence ID" value="TDA22378.1"/>
    <property type="molecule type" value="Genomic_DNA"/>
</dbReference>
<keyword evidence="4 6" id="KW-0233">DNA recombination</keyword>
<comment type="similarity">
    <text evidence="6">Belongs to the RuvA family.</text>
</comment>
<organism evidence="8 9">
    <name type="scientific">Extibacter muris</name>
    <dbReference type="NCBI Taxonomy" id="1796622"/>
    <lineage>
        <taxon>Bacteria</taxon>
        <taxon>Bacillati</taxon>
        <taxon>Bacillota</taxon>
        <taxon>Clostridia</taxon>
        <taxon>Lachnospirales</taxon>
        <taxon>Lachnospiraceae</taxon>
        <taxon>Extibacter</taxon>
    </lineage>
</organism>
<dbReference type="CDD" id="cd14332">
    <property type="entry name" value="UBA_RuvA_C"/>
    <property type="match status" value="1"/>
</dbReference>